<dbReference type="EMBL" id="CP014223">
    <property type="protein sequence ID" value="AMJ42238.1"/>
    <property type="molecule type" value="Genomic_DNA"/>
</dbReference>
<evidence type="ECO:0000259" key="1">
    <source>
        <dbReference type="Pfam" id="PF09648"/>
    </source>
</evidence>
<dbReference type="KEGG" id="cpro:CPRO_26900"/>
<accession>A0A0X8VC71</accession>
<sequence length="286" mass="32674">MEWTVAKRFVIILLVIINVVLAGLNMKQKQDNSMSSSQEKAIFQVLSQNGITLYTDLNIDIHPMDRLEARVPSYSKEELETVFFDGGKTKVSPGTKTIYKGESKTLVLSGDRGSFTDQSIKKGVSALGKEDAIKQAERKMEKMKRVFGNYDLSYVSKTEEDWQVEFSSVQDDRNIFSNHFTFFVSDEGIYQVDFTYCEITGTTQEKKDIYMADEALLTFMREWNKGDAARDAAIQKIELGYDLLEQGEAVSGTGLYLEPCYRIYLMEEREPYLVNAYTCQIVKKND</sequence>
<gene>
    <name evidence="2" type="ORF">CPRO_26900</name>
    <name evidence="3" type="ORF">SAMN02745151_01055</name>
</gene>
<name>A0A0X8VC71_ANAPI</name>
<organism evidence="3 5">
    <name type="scientific">Anaerotignum propionicum DSM 1682</name>
    <dbReference type="NCBI Taxonomy" id="991789"/>
    <lineage>
        <taxon>Bacteria</taxon>
        <taxon>Bacillati</taxon>
        <taxon>Bacillota</taxon>
        <taxon>Clostridia</taxon>
        <taxon>Lachnospirales</taxon>
        <taxon>Anaerotignaceae</taxon>
        <taxon>Anaerotignum</taxon>
    </lineage>
</organism>
<keyword evidence="4" id="KW-1185">Reference proteome</keyword>
<dbReference type="Proteomes" id="UP000184204">
    <property type="component" value="Unassembled WGS sequence"/>
</dbReference>
<dbReference type="EMBL" id="FQUA01000003">
    <property type="protein sequence ID" value="SHE54536.1"/>
    <property type="molecule type" value="Genomic_DNA"/>
</dbReference>
<dbReference type="RefSeq" id="WP_066052742.1">
    <property type="nucleotide sequence ID" value="NZ_CP014223.1"/>
</dbReference>
<proteinExistence type="predicted"/>
<reference evidence="5" key="3">
    <citation type="submission" date="2016-11" db="EMBL/GenBank/DDBJ databases">
        <authorList>
            <person name="Jaros S."/>
            <person name="Januszkiewicz K."/>
            <person name="Wedrychowicz H."/>
        </authorList>
    </citation>
    <scope>NUCLEOTIDE SEQUENCE [LARGE SCALE GENOMIC DNA]</scope>
    <source>
        <strain evidence="5">DSM 1682</strain>
    </source>
</reference>
<protein>
    <submittedName>
        <fullName evidence="3">YycH protein</fullName>
    </submittedName>
</protein>
<dbReference type="Pfam" id="PF09648">
    <property type="entry name" value="YycI"/>
    <property type="match status" value="1"/>
</dbReference>
<reference evidence="3" key="4">
    <citation type="submission" date="2016-11" db="EMBL/GenBank/DDBJ databases">
        <authorList>
            <person name="Varghese N."/>
            <person name="Submissions S."/>
        </authorList>
    </citation>
    <scope>NUCLEOTIDE SEQUENCE</scope>
    <source>
        <strain evidence="3">DSM 1682</strain>
    </source>
</reference>
<evidence type="ECO:0000313" key="4">
    <source>
        <dbReference type="Proteomes" id="UP000068026"/>
    </source>
</evidence>
<reference evidence="2 4" key="1">
    <citation type="journal article" date="2016" name="Genome Announc.">
        <title>Complete Genome Sequence of the Amino Acid-Fermenting Clostridium propionicum X2 (DSM 1682).</title>
        <authorList>
            <person name="Poehlein A."/>
            <person name="Schlien K."/>
            <person name="Chowdhury N.P."/>
            <person name="Gottschalk G."/>
            <person name="Buckel W."/>
            <person name="Daniel R."/>
        </authorList>
    </citation>
    <scope>NUCLEOTIDE SEQUENCE [LARGE SCALE GENOMIC DNA]</scope>
    <source>
        <strain evidence="2 4">X2</strain>
    </source>
</reference>
<feature type="domain" description="Regulatory protein YycH-like" evidence="1">
    <location>
        <begin position="32"/>
        <end position="277"/>
    </location>
</feature>
<evidence type="ECO:0000313" key="3">
    <source>
        <dbReference type="EMBL" id="SHE54536.1"/>
    </source>
</evidence>
<dbReference type="Proteomes" id="UP000068026">
    <property type="component" value="Chromosome"/>
</dbReference>
<reference evidence="4" key="2">
    <citation type="submission" date="2016-01" db="EMBL/GenBank/DDBJ databases">
        <authorList>
            <person name="Poehlein A."/>
            <person name="Schlien K."/>
            <person name="Gottschalk G."/>
            <person name="Buckel W."/>
            <person name="Daniel R."/>
        </authorList>
    </citation>
    <scope>NUCLEOTIDE SEQUENCE [LARGE SCALE GENOMIC DNA]</scope>
    <source>
        <strain evidence="4">X2</strain>
    </source>
</reference>
<evidence type="ECO:0000313" key="2">
    <source>
        <dbReference type="EMBL" id="AMJ42238.1"/>
    </source>
</evidence>
<dbReference type="GO" id="GO:0016020">
    <property type="term" value="C:membrane"/>
    <property type="evidence" value="ECO:0007669"/>
    <property type="project" value="InterPro"/>
</dbReference>
<dbReference type="AlphaFoldDB" id="A0A0X8VC71"/>
<evidence type="ECO:0000313" key="5">
    <source>
        <dbReference type="Proteomes" id="UP000184204"/>
    </source>
</evidence>
<dbReference type="InterPro" id="IPR018604">
    <property type="entry name" value="YycI-like"/>
</dbReference>
<dbReference type="OrthoDB" id="2055122at2"/>